<evidence type="ECO:0000256" key="1">
    <source>
        <dbReference type="SAM" id="Phobius"/>
    </source>
</evidence>
<comment type="caution">
    <text evidence="2">The sequence shown here is derived from an EMBL/GenBank/DDBJ whole genome shotgun (WGS) entry which is preliminary data.</text>
</comment>
<evidence type="ECO:0008006" key="4">
    <source>
        <dbReference type="Google" id="ProtNLM"/>
    </source>
</evidence>
<keyword evidence="1" id="KW-0812">Transmembrane</keyword>
<sequence length="378" mass="42223">MSEQLTCPVCERPGVPLNSKKCPQCDADLTCFQALDTLAEQKAVEGLAVPAQMAEKEGQSSNRRAILLLVLLLVLLASSFFFFSLKAQDRVYDLNQQVIALKTDLKKTQQNRELPEQVLCVLPASEKIGSVEEDTFEEDDPLIYEEDKVKDKIKDKIKDKAKKTSSELSESSKLAKLSKSSKVGGVDKAVVASAVTAGDATEGEGAAASDSAESVPIVVVEVVSKKIEIGRYSEDMTAKAEEPQIVESSSLLPEERWSERTFLYLIKETDTLWGLAKHFYGDGKYYPVIMEQNPGLVIRNIHDEEVLRLFNERTVLEDIYKRRIEWRDGLVLWKHKVRAGETRQEIEDRFASPGSSGRVFYEKAPSIQPGATVRIILH</sequence>
<name>A0A3S3QYH2_9BACT</name>
<feature type="transmembrane region" description="Helical" evidence="1">
    <location>
        <begin position="65"/>
        <end position="85"/>
    </location>
</feature>
<accession>A0A3S3QYH2</accession>
<protein>
    <recommendedName>
        <fullName evidence="4">LysM domain-containing protein</fullName>
    </recommendedName>
</protein>
<reference evidence="2 3" key="1">
    <citation type="submission" date="2017-01" db="EMBL/GenBank/DDBJ databases">
        <title>The cable genome- insights into the physiology and evolution of filamentous bacteria capable of sulfide oxidation via long distance electron transfer.</title>
        <authorList>
            <person name="Schreiber L."/>
            <person name="Bjerg J.T."/>
            <person name="Boggild A."/>
            <person name="Van De Vossenberg J."/>
            <person name="Meysman F."/>
            <person name="Nielsen L.P."/>
            <person name="Schramm A."/>
            <person name="Kjeldsen K.U."/>
        </authorList>
    </citation>
    <scope>NUCLEOTIDE SEQUENCE [LARGE SCALE GENOMIC DNA]</scope>
    <source>
        <strain evidence="2">MCF</strain>
    </source>
</reference>
<evidence type="ECO:0000313" key="2">
    <source>
        <dbReference type="EMBL" id="RWX45694.1"/>
    </source>
</evidence>
<proteinExistence type="predicted"/>
<dbReference type="EMBL" id="MTKO01000074">
    <property type="protein sequence ID" value="RWX45694.1"/>
    <property type="molecule type" value="Genomic_DNA"/>
</dbReference>
<organism evidence="2 3">
    <name type="scientific">Candidatus Electrothrix aarhusensis</name>
    <dbReference type="NCBI Taxonomy" id="1859131"/>
    <lineage>
        <taxon>Bacteria</taxon>
        <taxon>Pseudomonadati</taxon>
        <taxon>Thermodesulfobacteriota</taxon>
        <taxon>Desulfobulbia</taxon>
        <taxon>Desulfobulbales</taxon>
        <taxon>Desulfobulbaceae</taxon>
        <taxon>Candidatus Electrothrix</taxon>
    </lineage>
</organism>
<keyword evidence="1" id="KW-0472">Membrane</keyword>
<dbReference type="AlphaFoldDB" id="A0A3S3QYH2"/>
<keyword evidence="1" id="KW-1133">Transmembrane helix</keyword>
<dbReference type="Proteomes" id="UP000287853">
    <property type="component" value="Unassembled WGS sequence"/>
</dbReference>
<gene>
    <name evidence="2" type="ORF">H206_03358</name>
</gene>
<evidence type="ECO:0000313" key="3">
    <source>
        <dbReference type="Proteomes" id="UP000287853"/>
    </source>
</evidence>
<keyword evidence="3" id="KW-1185">Reference proteome</keyword>